<dbReference type="InterPro" id="IPR032719">
    <property type="entry name" value="WbsX"/>
</dbReference>
<evidence type="ECO:0000313" key="3">
    <source>
        <dbReference type="Proteomes" id="UP000248926"/>
    </source>
</evidence>
<dbReference type="Pfam" id="PF00535">
    <property type="entry name" value="Glycos_transf_2"/>
    <property type="match status" value="1"/>
</dbReference>
<dbReference type="CDD" id="cd04186">
    <property type="entry name" value="GT_2_like_c"/>
    <property type="match status" value="1"/>
</dbReference>
<organism evidence="2 3">
    <name type="scientific">Dyella jiangningensis</name>
    <dbReference type="NCBI Taxonomy" id="1379159"/>
    <lineage>
        <taxon>Bacteria</taxon>
        <taxon>Pseudomonadati</taxon>
        <taxon>Pseudomonadota</taxon>
        <taxon>Gammaproteobacteria</taxon>
        <taxon>Lysobacterales</taxon>
        <taxon>Rhodanobacteraceae</taxon>
        <taxon>Dyella</taxon>
    </lineage>
</organism>
<evidence type="ECO:0000259" key="1">
    <source>
        <dbReference type="Pfam" id="PF00535"/>
    </source>
</evidence>
<dbReference type="SUPFAM" id="SSF53448">
    <property type="entry name" value="Nucleotide-diphospho-sugar transferases"/>
    <property type="match status" value="1"/>
</dbReference>
<dbReference type="OrthoDB" id="9816424at2"/>
<dbReference type="Gene3D" id="3.90.550.10">
    <property type="entry name" value="Spore Coat Polysaccharide Biosynthesis Protein SpsA, Chain A"/>
    <property type="match status" value="1"/>
</dbReference>
<gene>
    <name evidence="2" type="ORF">CA260_03465</name>
</gene>
<dbReference type="PANTHER" id="PTHR41244:SF1">
    <property type="entry name" value="GLYCOSYLTRANSFERASE"/>
    <property type="match status" value="1"/>
</dbReference>
<dbReference type="PANTHER" id="PTHR41244">
    <property type="entry name" value="RHAMNAN SYNTHESIS F"/>
    <property type="match status" value="1"/>
</dbReference>
<dbReference type="Proteomes" id="UP000248926">
    <property type="component" value="Unassembled WGS sequence"/>
</dbReference>
<dbReference type="Gene3D" id="3.20.20.80">
    <property type="entry name" value="Glycosidases"/>
    <property type="match status" value="1"/>
</dbReference>
<dbReference type="EMBL" id="NFZS01000001">
    <property type="protein sequence ID" value="RAO76979.1"/>
    <property type="molecule type" value="Genomic_DNA"/>
</dbReference>
<keyword evidence="3" id="KW-1185">Reference proteome</keyword>
<sequence>MPIPGAPQAAVILDFQGPSGFYSAKTGLQPIWLRHDPWDHGELGDLIMTTRSPANASDFLSRLTRGMRLRTVNIVDRIYRWTPLAPAKKLAVKRVIFTYTGKVFERTGAYQRWAAYERTHAPCPTTTSAEKGIYSTASHAHNILWRADGTQEWLDYRDVRERIDATFTEQRLSKSPKKVAVLDFSQQSPDASANGIRLPVPSECPDVTILVPVYNHLTTTLECLASIAETARDAGPSFEVLIADDASTDESARVLGAIPHVRIVSQPENLGFLRNCNAASKFAKGRLLVLLNNDVQVTKGWLSALVACIDGSADIGAVGPRIAYPNGWLQEAGTTLHADGTSEMVGLNDLPDLPRYSYERDVDYCSGACLLVRREDFERLGGFDETFAPAYCEDSDLSMRLRAEGKRIVYCPNATVLHHLSRTSDGLESDYKLRCISTNLAKFTSRWRAELDRMDDVRTIAFYLPQFHPFPENDLWWGPGFTEWTNVTKAQPNYVGHYQPRLPADLGFYDLRVAEAMEMQAALARRYGLGGFCYYYYWFAGHRLLERPLENMLKTGRPDFPFCLCWANENWTRRWDGQEHDVLMAQSHSDEDDEAVIRDLIRYFRSPNYIRINGKPLILVYRITLFPDFARTAAIWRKTCREEGIGEIYIAQVESFELVSAGTHPSELGCDAAVEFPPQGMAEPRPVSTPLLNADFQGAVADYRDIAVRYATRELPPYKRFLGAMPGWDNTPRRQNNSYAFDNATPGAFQAWLETTIARTKQQYTGDERLVFINAWNEWAEGAYLEPDRRFGHTFLEALRNARDYDRLIRKTRYSLG</sequence>
<comment type="caution">
    <text evidence="2">The sequence shown here is derived from an EMBL/GenBank/DDBJ whole genome shotgun (WGS) entry which is preliminary data.</text>
</comment>
<name>A0A328P4L5_9GAMM</name>
<proteinExistence type="predicted"/>
<dbReference type="CDD" id="cd11579">
    <property type="entry name" value="Glyco_tran_WbsX"/>
    <property type="match status" value="1"/>
</dbReference>
<protein>
    <recommendedName>
        <fullName evidence="1">Glycosyltransferase 2-like domain-containing protein</fullName>
    </recommendedName>
</protein>
<dbReference type="InterPro" id="IPR029044">
    <property type="entry name" value="Nucleotide-diphossugar_trans"/>
</dbReference>
<reference evidence="2 3" key="1">
    <citation type="journal article" date="2018" name="Genet. Mol. Biol.">
        <title>The genome sequence of Dyella jiangningensis FCAV SCS01 from a lignocellulose-decomposing microbial consortium metagenome reveals potential for biotechnological applications.</title>
        <authorList>
            <person name="Desiderato J.G."/>
            <person name="Alvarenga D.O."/>
            <person name="Constancio M.T.L."/>
            <person name="Alves L.M.C."/>
            <person name="Varani A.M."/>
        </authorList>
    </citation>
    <scope>NUCLEOTIDE SEQUENCE [LARGE SCALE GENOMIC DNA]</scope>
    <source>
        <strain evidence="2 3">FCAV SCS01</strain>
    </source>
</reference>
<feature type="domain" description="Glycosyltransferase 2-like" evidence="1">
    <location>
        <begin position="208"/>
        <end position="380"/>
    </location>
</feature>
<accession>A0A328P4L5</accession>
<dbReference type="Pfam" id="PF14307">
    <property type="entry name" value="Glyco_tran_WbsX"/>
    <property type="match status" value="1"/>
</dbReference>
<evidence type="ECO:0000313" key="2">
    <source>
        <dbReference type="EMBL" id="RAO76979.1"/>
    </source>
</evidence>
<dbReference type="AlphaFoldDB" id="A0A328P4L5"/>
<dbReference type="InterPro" id="IPR001173">
    <property type="entry name" value="Glyco_trans_2-like"/>
</dbReference>